<dbReference type="EMBL" id="QJKJ01008044">
    <property type="protein sequence ID" value="RDX80986.1"/>
    <property type="molecule type" value="Genomic_DNA"/>
</dbReference>
<evidence type="ECO:0000313" key="1">
    <source>
        <dbReference type="EMBL" id="RDX80986.1"/>
    </source>
</evidence>
<dbReference type="OrthoDB" id="2013972at2759"/>
<keyword evidence="2" id="KW-1185">Reference proteome</keyword>
<protein>
    <submittedName>
        <fullName evidence="1">Uncharacterized protein</fullName>
    </submittedName>
</protein>
<organism evidence="1 2">
    <name type="scientific">Mucuna pruriens</name>
    <name type="common">Velvet bean</name>
    <name type="synonym">Dolichos pruriens</name>
    <dbReference type="NCBI Taxonomy" id="157652"/>
    <lineage>
        <taxon>Eukaryota</taxon>
        <taxon>Viridiplantae</taxon>
        <taxon>Streptophyta</taxon>
        <taxon>Embryophyta</taxon>
        <taxon>Tracheophyta</taxon>
        <taxon>Spermatophyta</taxon>
        <taxon>Magnoliopsida</taxon>
        <taxon>eudicotyledons</taxon>
        <taxon>Gunneridae</taxon>
        <taxon>Pentapetalae</taxon>
        <taxon>rosids</taxon>
        <taxon>fabids</taxon>
        <taxon>Fabales</taxon>
        <taxon>Fabaceae</taxon>
        <taxon>Papilionoideae</taxon>
        <taxon>50 kb inversion clade</taxon>
        <taxon>NPAAA clade</taxon>
        <taxon>indigoferoid/millettioid clade</taxon>
        <taxon>Phaseoleae</taxon>
        <taxon>Mucuna</taxon>
    </lineage>
</organism>
<comment type="caution">
    <text evidence="1">The sequence shown here is derived from an EMBL/GenBank/DDBJ whole genome shotgun (WGS) entry which is preliminary data.</text>
</comment>
<gene>
    <name evidence="1" type="ORF">CR513_38390</name>
</gene>
<accession>A0A371FRQ3</accession>
<feature type="non-terminal residue" evidence="1">
    <location>
        <position position="154"/>
    </location>
</feature>
<reference evidence="1" key="1">
    <citation type="submission" date="2018-05" db="EMBL/GenBank/DDBJ databases">
        <title>Draft genome of Mucuna pruriens seed.</title>
        <authorList>
            <person name="Nnadi N.E."/>
            <person name="Vos R."/>
            <person name="Hasami M.H."/>
            <person name="Devisetty U.K."/>
            <person name="Aguiy J.C."/>
        </authorList>
    </citation>
    <scope>NUCLEOTIDE SEQUENCE [LARGE SCALE GENOMIC DNA]</scope>
    <source>
        <strain evidence="1">JCA_2017</strain>
    </source>
</reference>
<name>A0A371FRQ3_MUCPR</name>
<sequence length="154" mass="17303">EREIKNGKTHILDLPNFKKYDVPFYSVAWIPQHIIKSRQIETVDDSSNSNHNSTFATKGKLEPEHAIVADNYLVFIGSSGAGCNSIPNALVIAHFDVCNDFELPYKMTLNSNGDDLICGMETPKVCRSFASYLYRIHFSVEILVSNVLDESMQT</sequence>
<proteinExistence type="predicted"/>
<evidence type="ECO:0000313" key="2">
    <source>
        <dbReference type="Proteomes" id="UP000257109"/>
    </source>
</evidence>
<dbReference type="AlphaFoldDB" id="A0A371FRQ3"/>
<dbReference type="Proteomes" id="UP000257109">
    <property type="component" value="Unassembled WGS sequence"/>
</dbReference>
<feature type="non-terminal residue" evidence="1">
    <location>
        <position position="1"/>
    </location>
</feature>
<dbReference type="STRING" id="157652.A0A371FRQ3"/>